<sequence>MAQRPVFTPSLTGPLLVSTHHIEFQWFPGMSVSQAQKSIDSLHQRTVEQLGVDTVLEISSKSKDTWGVRLSAFNLMIKTDRYEREFSLECAFQSSKVFEHGGPFTDLLGARSIDAKRDERLNQNGRLIKFQYFDVDWPLEPRTAFYDWLYINALHKQPELADIVLKYSAFSDIAFNPARSINCQAYAAALYVSLHKRGLLTGDVIADQAAYLRLIDTGAVNHAHENTERNKSLFS</sequence>
<proteinExistence type="predicted"/>
<dbReference type="InterPro" id="IPR053913">
    <property type="entry name" value="NADAR-DarT1"/>
</dbReference>
<dbReference type="RefSeq" id="WP_167223840.1">
    <property type="nucleotide sequence ID" value="NZ_VUYU01000005.1"/>
</dbReference>
<protein>
    <submittedName>
        <fullName evidence="1">Uncharacterized protein</fullName>
    </submittedName>
</protein>
<organism evidence="1 2">
    <name type="scientific">Massilia rubra</name>
    <dbReference type="NCBI Taxonomy" id="2607910"/>
    <lineage>
        <taxon>Bacteria</taxon>
        <taxon>Pseudomonadati</taxon>
        <taxon>Pseudomonadota</taxon>
        <taxon>Betaproteobacteria</taxon>
        <taxon>Burkholderiales</taxon>
        <taxon>Oxalobacteraceae</taxon>
        <taxon>Telluria group</taxon>
        <taxon>Massilia</taxon>
    </lineage>
</organism>
<comment type="caution">
    <text evidence="1">The sequence shown here is derived from an EMBL/GenBank/DDBJ whole genome shotgun (WGS) entry which is preliminary data.</text>
</comment>
<name>A0ABX0LHV8_9BURK</name>
<evidence type="ECO:0000313" key="1">
    <source>
        <dbReference type="EMBL" id="NHZ33867.1"/>
    </source>
</evidence>
<keyword evidence="2" id="KW-1185">Reference proteome</keyword>
<reference evidence="1 2" key="1">
    <citation type="submission" date="2019-09" db="EMBL/GenBank/DDBJ databases">
        <title>Taxonomy of Antarctic Massilia spp.: description of Massilia rubra sp. nov., Massilia aquatica sp. nov., Massilia mucilaginosa sp. nov., Massilia frigida sp. nov. isolated from streams, lakes and regoliths.</title>
        <authorList>
            <person name="Holochova P."/>
            <person name="Sedlacek I."/>
            <person name="Kralova S."/>
            <person name="Maslanova I."/>
            <person name="Busse H.-J."/>
            <person name="Stankova E."/>
            <person name="Vrbovska V."/>
            <person name="Kovarovic V."/>
            <person name="Bartak M."/>
            <person name="Svec P."/>
            <person name="Pantucek R."/>
        </authorList>
    </citation>
    <scope>NUCLEOTIDE SEQUENCE [LARGE SCALE GENOMIC DNA]</scope>
    <source>
        <strain evidence="1 2">CCM 8692</strain>
    </source>
</reference>
<gene>
    <name evidence="1" type="ORF">F0185_09735</name>
</gene>
<dbReference type="Pfam" id="PF22397">
    <property type="entry name" value="NADAR-DarT1"/>
    <property type="match status" value="1"/>
</dbReference>
<accession>A0ABX0LHV8</accession>
<dbReference type="Proteomes" id="UP000785613">
    <property type="component" value="Unassembled WGS sequence"/>
</dbReference>
<dbReference type="EMBL" id="VUYU01000005">
    <property type="protein sequence ID" value="NHZ33867.1"/>
    <property type="molecule type" value="Genomic_DNA"/>
</dbReference>
<evidence type="ECO:0000313" key="2">
    <source>
        <dbReference type="Proteomes" id="UP000785613"/>
    </source>
</evidence>